<evidence type="ECO:0000313" key="2">
    <source>
        <dbReference type="EMBL" id="MBB5738718.1"/>
    </source>
</evidence>
<dbReference type="SUPFAM" id="SSF46785">
    <property type="entry name" value="Winged helix' DNA-binding domain"/>
    <property type="match status" value="1"/>
</dbReference>
<evidence type="ECO:0000313" key="3">
    <source>
        <dbReference type="Proteomes" id="UP000527324"/>
    </source>
</evidence>
<comment type="caution">
    <text evidence="2">The sequence shown here is derived from an EMBL/GenBank/DDBJ whole genome shotgun (WGS) entry which is preliminary data.</text>
</comment>
<accession>A0A7W9F8U8</accession>
<dbReference type="GO" id="GO:0003700">
    <property type="term" value="F:DNA-binding transcription factor activity"/>
    <property type="evidence" value="ECO:0007669"/>
    <property type="project" value="InterPro"/>
</dbReference>
<dbReference type="InterPro" id="IPR000835">
    <property type="entry name" value="HTH_MarR-typ"/>
</dbReference>
<dbReference type="PROSITE" id="PS50995">
    <property type="entry name" value="HTH_MARR_2"/>
    <property type="match status" value="1"/>
</dbReference>
<dbReference type="PRINTS" id="PR00598">
    <property type="entry name" value="HTHMARR"/>
</dbReference>
<protein>
    <submittedName>
        <fullName evidence="2">DNA-binding MarR family transcriptional regulator</fullName>
    </submittedName>
</protein>
<dbReference type="PANTHER" id="PTHR33164">
    <property type="entry name" value="TRANSCRIPTIONAL REGULATOR, MARR FAMILY"/>
    <property type="match status" value="1"/>
</dbReference>
<gene>
    <name evidence="2" type="ORF">GGQ93_000409</name>
</gene>
<keyword evidence="3" id="KW-1185">Reference proteome</keyword>
<dbReference type="SMART" id="SM00347">
    <property type="entry name" value="HTH_MARR"/>
    <property type="match status" value="1"/>
</dbReference>
<keyword evidence="2" id="KW-0238">DNA-binding</keyword>
<dbReference type="GO" id="GO:0006950">
    <property type="term" value="P:response to stress"/>
    <property type="evidence" value="ECO:0007669"/>
    <property type="project" value="TreeGrafter"/>
</dbReference>
<dbReference type="Pfam" id="PF12802">
    <property type="entry name" value="MarR_2"/>
    <property type="match status" value="1"/>
</dbReference>
<dbReference type="InterPro" id="IPR039422">
    <property type="entry name" value="MarR/SlyA-like"/>
</dbReference>
<name>A0A7W9F8U8_9CAUL</name>
<dbReference type="PANTHER" id="PTHR33164:SF104">
    <property type="entry name" value="TRANSCRIPTIONAL REGULATORY PROTEIN"/>
    <property type="match status" value="1"/>
</dbReference>
<dbReference type="Gene3D" id="1.10.10.10">
    <property type="entry name" value="Winged helix-like DNA-binding domain superfamily/Winged helix DNA-binding domain"/>
    <property type="match status" value="1"/>
</dbReference>
<sequence length="177" mass="19739">MVFTAYPPPMIQTPSSPDVIDAVLADWRNARPQTQADALNIVGRILWLGRRYEEAVAQMLAEHGLSYSDYDVLATLRRAGAPFELSPTDLAKRVLLSSGGLTACLRRLETRGLVSRHSVKEDRRRLLAQLTPEGLTLVEGFIDPRFAMAERALAPLDPTQRREAETVLRRLMTAAED</sequence>
<feature type="domain" description="HTH marR-type" evidence="1">
    <location>
        <begin position="38"/>
        <end position="173"/>
    </location>
</feature>
<dbReference type="AlphaFoldDB" id="A0A7W9F8U8"/>
<dbReference type="Proteomes" id="UP000527324">
    <property type="component" value="Unassembled WGS sequence"/>
</dbReference>
<dbReference type="RefSeq" id="WP_183214960.1">
    <property type="nucleotide sequence ID" value="NZ_CAJFZS010000001.1"/>
</dbReference>
<dbReference type="GO" id="GO:0003677">
    <property type="term" value="F:DNA binding"/>
    <property type="evidence" value="ECO:0007669"/>
    <property type="project" value="UniProtKB-KW"/>
</dbReference>
<dbReference type="InterPro" id="IPR036388">
    <property type="entry name" value="WH-like_DNA-bd_sf"/>
</dbReference>
<organism evidence="2 3">
    <name type="scientific">Brevundimonas aurantiaca</name>
    <dbReference type="NCBI Taxonomy" id="74316"/>
    <lineage>
        <taxon>Bacteria</taxon>
        <taxon>Pseudomonadati</taxon>
        <taxon>Pseudomonadota</taxon>
        <taxon>Alphaproteobacteria</taxon>
        <taxon>Caulobacterales</taxon>
        <taxon>Caulobacteraceae</taxon>
        <taxon>Brevundimonas</taxon>
    </lineage>
</organism>
<dbReference type="GeneID" id="88839476"/>
<evidence type="ECO:0000259" key="1">
    <source>
        <dbReference type="PROSITE" id="PS50995"/>
    </source>
</evidence>
<reference evidence="2 3" key="1">
    <citation type="submission" date="2020-08" db="EMBL/GenBank/DDBJ databases">
        <title>Genomic Encyclopedia of Type Strains, Phase IV (KMG-IV): sequencing the most valuable type-strain genomes for metagenomic binning, comparative biology and taxonomic classification.</title>
        <authorList>
            <person name="Goeker M."/>
        </authorList>
    </citation>
    <scope>NUCLEOTIDE SEQUENCE [LARGE SCALE GENOMIC DNA]</scope>
    <source>
        <strain evidence="2 3">DSM 4731</strain>
    </source>
</reference>
<dbReference type="EMBL" id="JACHOQ010000001">
    <property type="protein sequence ID" value="MBB5738718.1"/>
    <property type="molecule type" value="Genomic_DNA"/>
</dbReference>
<proteinExistence type="predicted"/>
<dbReference type="InterPro" id="IPR036390">
    <property type="entry name" value="WH_DNA-bd_sf"/>
</dbReference>